<feature type="transmembrane region" description="Helical" evidence="6">
    <location>
        <begin position="794"/>
        <end position="812"/>
    </location>
</feature>
<evidence type="ECO:0000256" key="6">
    <source>
        <dbReference type="SAM" id="Phobius"/>
    </source>
</evidence>
<dbReference type="AlphaFoldDB" id="A0A8H7ZRL7"/>
<comment type="subcellular location">
    <subcellularLocation>
        <location evidence="1">Membrane</location>
        <topology evidence="1">Multi-pass membrane protein</topology>
    </subcellularLocation>
</comment>
<accession>A0A8H7ZRL7</accession>
<evidence type="ECO:0000259" key="7">
    <source>
        <dbReference type="Pfam" id="PF04547"/>
    </source>
</evidence>
<evidence type="ECO:0000256" key="4">
    <source>
        <dbReference type="ARBA" id="ARBA00023136"/>
    </source>
</evidence>
<evidence type="ECO:0000313" key="10">
    <source>
        <dbReference type="Proteomes" id="UP000673691"/>
    </source>
</evidence>
<sequence length="1120" mass="120388">MAAENATRRRLAFLFSAAHEVWAASPGLAAFYLDRFRRGVAVEKGLVVPDEASAPRVCCPRCSALFFSQRVRHGEASAAGEEAAAGKGGTARAGGCKVRVRAVPSAADRDRKKRRKNNTDRPKPNNVDGGADVPEGLSPSGHPRPARGLCIAAGSGSGGGGGTGRFASGKCERDMVFVPTVPPARVAAAAAKGATVNVELTGADQQQHKRKQNSSAPATANAALCGGLALSAGARESSTVGSLRVNIDSEVIELAGVGGATSRVVVDNPARVFGTAAVGGGTPELRWAQVGGAAVRFGVAAIGGAVVGFDSFAVAEERVSAVGRGSAVRKVEAGLRVVSGKAFGDPGIYQVPGTAAVNEDSHLCLAELSWELDALVVFGGVRRSESRGLGEGVGAACGIESPPAYSFISFYDYIFFVYELIAWGAVPTLAGATAANLDAARTRLFAAGPAGCCYAERPCLLEPVSAGAGNGRCPSPLPAVAPRHCRPSPYGPGLEWGGRADAKRSSGEVVVAQNCAMFPAAASASSGDLAFARNRAAALAGRVPDAYSDYVIDFGFPLEPGPEVAARYPELARAGDGAGSRADLLRLVESAYAGVVTRLARAGLDVEVRRADRGRLFLFVNCPARRLDHEALRVNDFLSGVRGAHLNFGGHTANDRMITKAPITTAERLRLVYGIITGSSRNGGAGVIPNETEFVRAVFPLHDRKLNKVNASPLLGLTLGCAFQAWIKEWSLKWSLNQDDLNRLRDQYGEQVLYSPTRRFRVGYYFAFLQCYFVWLLVPAAAGLPFYLTGSYFSVFHGIFTVVWSTLFVAYWRRRERELAVLWDVRETSRVEHPRPGFVPESEVADPVTDEKVPYYPVWKRCLRRAVTLPLVAGIGSLLMLLIGSIFAFEVFMTEFYRGPGLALLVRARAPTPRSNGLFSLCVRKIYSPTVIYSSLVPAASSMYCKLARRLTTFENHETETNDDASLTQKISVFTFMVSYLSIFLTAYVYIPFSGNFENWLRKEGQIHTRHVVVNRDRIVGQLIYFVLVCYPVINFANEVIVPYITRFGRKKLTGIAAKRGATAARRRRAGRRNSASSSSASSGDEREDEAQARFIRRVRSEADKPPYDLYGDFAEMVAQ</sequence>
<feature type="transmembrane region" description="Helical" evidence="6">
    <location>
        <begin position="1023"/>
        <end position="1045"/>
    </location>
</feature>
<feature type="non-terminal residue" evidence="9">
    <location>
        <position position="1120"/>
    </location>
</feature>
<dbReference type="GO" id="GO:0005254">
    <property type="term" value="F:chloride channel activity"/>
    <property type="evidence" value="ECO:0007669"/>
    <property type="project" value="TreeGrafter"/>
</dbReference>
<evidence type="ECO:0000256" key="3">
    <source>
        <dbReference type="ARBA" id="ARBA00022989"/>
    </source>
</evidence>
<dbReference type="GO" id="GO:0032541">
    <property type="term" value="C:cortical endoplasmic reticulum"/>
    <property type="evidence" value="ECO:0007669"/>
    <property type="project" value="TreeGrafter"/>
</dbReference>
<keyword evidence="10" id="KW-1185">Reference proteome</keyword>
<feature type="region of interest" description="Disordered" evidence="5">
    <location>
        <begin position="99"/>
        <end position="149"/>
    </location>
</feature>
<proteinExistence type="predicted"/>
<dbReference type="PANTHER" id="PTHR12308">
    <property type="entry name" value="ANOCTAMIN"/>
    <property type="match status" value="1"/>
</dbReference>
<evidence type="ECO:0000256" key="5">
    <source>
        <dbReference type="SAM" id="MobiDB-lite"/>
    </source>
</evidence>
<keyword evidence="2 6" id="KW-0812">Transmembrane</keyword>
<evidence type="ECO:0000259" key="8">
    <source>
        <dbReference type="Pfam" id="PF20877"/>
    </source>
</evidence>
<evidence type="ECO:0000256" key="2">
    <source>
        <dbReference type="ARBA" id="ARBA00022692"/>
    </source>
</evidence>
<name>A0A8H7ZRL7_9FUNG</name>
<reference evidence="9 10" key="1">
    <citation type="journal article" name="Sci. Rep.">
        <title>Genome-scale phylogenetic analyses confirm Olpidium as the closest living zoosporic fungus to the non-flagellated, terrestrial fungi.</title>
        <authorList>
            <person name="Chang Y."/>
            <person name="Rochon D."/>
            <person name="Sekimoto S."/>
            <person name="Wang Y."/>
            <person name="Chovatia M."/>
            <person name="Sandor L."/>
            <person name="Salamov A."/>
            <person name="Grigoriev I.V."/>
            <person name="Stajich J.E."/>
            <person name="Spatafora J.W."/>
        </authorList>
    </citation>
    <scope>NUCLEOTIDE SEQUENCE [LARGE SCALE GENOMIC DNA]</scope>
    <source>
        <strain evidence="9">S191</strain>
    </source>
</reference>
<feature type="compositionally biased region" description="Low complexity" evidence="5">
    <location>
        <begin position="1073"/>
        <end position="1083"/>
    </location>
</feature>
<feature type="transmembrane region" description="Helical" evidence="6">
    <location>
        <begin position="971"/>
        <end position="991"/>
    </location>
</feature>
<feature type="domain" description="Anoctamin alpha-beta plait" evidence="8">
    <location>
        <begin position="549"/>
        <end position="694"/>
    </location>
</feature>
<comment type="caution">
    <text evidence="9">The sequence shown here is derived from an EMBL/GenBank/DDBJ whole genome shotgun (WGS) entry which is preliminary data.</text>
</comment>
<keyword evidence="3 6" id="KW-1133">Transmembrane helix</keyword>
<feature type="transmembrane region" description="Helical" evidence="6">
    <location>
        <begin position="764"/>
        <end position="788"/>
    </location>
</feature>
<dbReference type="OrthoDB" id="296386at2759"/>
<keyword evidence="4 6" id="KW-0472">Membrane</keyword>
<gene>
    <name evidence="9" type="ORF">BJ554DRAFT_1725</name>
</gene>
<dbReference type="PANTHER" id="PTHR12308:SF73">
    <property type="entry name" value="ANOCTAMIN"/>
    <property type="match status" value="1"/>
</dbReference>
<dbReference type="Pfam" id="PF04547">
    <property type="entry name" value="Anoctamin"/>
    <property type="match status" value="1"/>
</dbReference>
<organism evidence="9 10">
    <name type="scientific">Olpidium bornovanus</name>
    <dbReference type="NCBI Taxonomy" id="278681"/>
    <lineage>
        <taxon>Eukaryota</taxon>
        <taxon>Fungi</taxon>
        <taxon>Fungi incertae sedis</taxon>
        <taxon>Olpidiomycota</taxon>
        <taxon>Olpidiomycotina</taxon>
        <taxon>Olpidiomycetes</taxon>
        <taxon>Olpidiales</taxon>
        <taxon>Olpidiaceae</taxon>
        <taxon>Olpidium</taxon>
    </lineage>
</organism>
<dbReference type="Pfam" id="PF20877">
    <property type="entry name" value="Anoctamin_N"/>
    <property type="match status" value="1"/>
</dbReference>
<dbReference type="GO" id="GO:0016020">
    <property type="term" value="C:membrane"/>
    <property type="evidence" value="ECO:0007669"/>
    <property type="project" value="UniProtKB-SubCell"/>
</dbReference>
<feature type="domain" description="Anoctamin transmembrane" evidence="7">
    <location>
        <begin position="761"/>
        <end position="1120"/>
    </location>
</feature>
<dbReference type="EMBL" id="JAEFCI010008953">
    <property type="protein sequence ID" value="KAG5458116.1"/>
    <property type="molecule type" value="Genomic_DNA"/>
</dbReference>
<evidence type="ECO:0000313" key="9">
    <source>
        <dbReference type="EMBL" id="KAG5458116.1"/>
    </source>
</evidence>
<dbReference type="Proteomes" id="UP000673691">
    <property type="component" value="Unassembled WGS sequence"/>
</dbReference>
<feature type="transmembrane region" description="Helical" evidence="6">
    <location>
        <begin position="867"/>
        <end position="889"/>
    </location>
</feature>
<evidence type="ECO:0000256" key="1">
    <source>
        <dbReference type="ARBA" id="ARBA00004141"/>
    </source>
</evidence>
<protein>
    <submittedName>
        <fullName evidence="9">Calcium-activated chloride channel-domain-containing protein</fullName>
    </submittedName>
</protein>
<dbReference type="InterPro" id="IPR007632">
    <property type="entry name" value="Anoctamin"/>
</dbReference>
<dbReference type="InterPro" id="IPR049456">
    <property type="entry name" value="Anoctamin_N_fung"/>
</dbReference>
<feature type="region of interest" description="Disordered" evidence="5">
    <location>
        <begin position="1064"/>
        <end position="1100"/>
    </location>
</feature>
<dbReference type="InterPro" id="IPR049452">
    <property type="entry name" value="Anoctamin_TM"/>
</dbReference>